<evidence type="ECO:0000256" key="3">
    <source>
        <dbReference type="ARBA" id="ARBA00022723"/>
    </source>
</evidence>
<keyword evidence="6 8" id="KW-0503">Monooxygenase</keyword>
<dbReference type="PANTHER" id="PTHR24291:SF50">
    <property type="entry name" value="BIFUNCTIONAL ALBAFLAVENONE MONOOXYGENASE_TERPENE SYNTHASE"/>
    <property type="match status" value="1"/>
</dbReference>
<proteinExistence type="inferred from homology"/>
<dbReference type="PRINTS" id="PR00463">
    <property type="entry name" value="EP450I"/>
</dbReference>
<dbReference type="PANTHER" id="PTHR24291">
    <property type="entry name" value="CYTOCHROME P450 FAMILY 4"/>
    <property type="match status" value="1"/>
</dbReference>
<gene>
    <name evidence="9" type="ORF">ERS007720_03049</name>
</gene>
<dbReference type="EC" id="1.14.13.70" evidence="9"/>
<evidence type="ECO:0000313" key="10">
    <source>
        <dbReference type="Proteomes" id="UP000044938"/>
    </source>
</evidence>
<comment type="similarity">
    <text evidence="1 8">Belongs to the cytochrome P450 family.</text>
</comment>
<evidence type="ECO:0000256" key="2">
    <source>
        <dbReference type="ARBA" id="ARBA00022617"/>
    </source>
</evidence>
<evidence type="ECO:0000256" key="8">
    <source>
        <dbReference type="RuleBase" id="RU000461"/>
    </source>
</evidence>
<dbReference type="GO" id="GO:0020037">
    <property type="term" value="F:heme binding"/>
    <property type="evidence" value="ECO:0007669"/>
    <property type="project" value="InterPro"/>
</dbReference>
<dbReference type="PROSITE" id="PS00086">
    <property type="entry name" value="CYTOCHROME_P450"/>
    <property type="match status" value="1"/>
</dbReference>
<dbReference type="InterPro" id="IPR036396">
    <property type="entry name" value="Cyt_P450_sf"/>
</dbReference>
<feature type="binding site" description="axial binding residue" evidence="7">
    <location>
        <position position="52"/>
    </location>
    <ligand>
        <name>heme</name>
        <dbReference type="ChEBI" id="CHEBI:30413"/>
    </ligand>
    <ligandPart>
        <name>Fe</name>
        <dbReference type="ChEBI" id="CHEBI:18248"/>
    </ligandPart>
</feature>
<dbReference type="GO" id="GO:0004497">
    <property type="term" value="F:monooxygenase activity"/>
    <property type="evidence" value="ECO:0007669"/>
    <property type="project" value="UniProtKB-KW"/>
</dbReference>
<dbReference type="SUPFAM" id="SSF48264">
    <property type="entry name" value="Cytochrome P450"/>
    <property type="match status" value="1"/>
</dbReference>
<evidence type="ECO:0000256" key="5">
    <source>
        <dbReference type="ARBA" id="ARBA00023004"/>
    </source>
</evidence>
<evidence type="ECO:0000256" key="7">
    <source>
        <dbReference type="PIRSR" id="PIRSR602401-1"/>
    </source>
</evidence>
<dbReference type="GO" id="GO:0005506">
    <property type="term" value="F:iron ion binding"/>
    <property type="evidence" value="ECO:0007669"/>
    <property type="project" value="InterPro"/>
</dbReference>
<dbReference type="AlphaFoldDB" id="A0A655JBG7"/>
<sequence>MEAGTRIVVHIIAINRSAEVYEHPHEFRPERFLGTRPQTYAWVPFGGGVKRCLGANFSMRELITVLHVLLREGEFTAVDDEPERIVRRSIMLVPRRGTRVRFRPAR</sequence>
<dbReference type="InterPro" id="IPR001128">
    <property type="entry name" value="Cyt_P450"/>
</dbReference>
<dbReference type="InterPro" id="IPR017972">
    <property type="entry name" value="Cyt_P450_CS"/>
</dbReference>
<evidence type="ECO:0000313" key="9">
    <source>
        <dbReference type="EMBL" id="COW66806.1"/>
    </source>
</evidence>
<reference evidence="9 10" key="1">
    <citation type="submission" date="2015-03" db="EMBL/GenBank/DDBJ databases">
        <authorList>
            <consortium name="Pathogen Informatics"/>
        </authorList>
    </citation>
    <scope>NUCLEOTIDE SEQUENCE [LARGE SCALE GENOMIC DNA]</scope>
    <source>
        <strain evidence="9 10">M09401471</strain>
    </source>
</reference>
<evidence type="ECO:0000256" key="4">
    <source>
        <dbReference type="ARBA" id="ARBA00023002"/>
    </source>
</evidence>
<keyword evidence="3 7" id="KW-0479">Metal-binding</keyword>
<keyword evidence="5 7" id="KW-0408">Iron</keyword>
<protein>
    <submittedName>
        <fullName evidence="9">Cytochrome P450</fullName>
        <ecNumber evidence="9">1.14.13.70</ecNumber>
    </submittedName>
</protein>
<dbReference type="InterPro" id="IPR050196">
    <property type="entry name" value="Cytochrome_P450_Monoox"/>
</dbReference>
<evidence type="ECO:0000256" key="6">
    <source>
        <dbReference type="ARBA" id="ARBA00023033"/>
    </source>
</evidence>
<dbReference type="InterPro" id="IPR002401">
    <property type="entry name" value="Cyt_P450_E_grp-I"/>
</dbReference>
<comment type="cofactor">
    <cofactor evidence="7">
        <name>heme</name>
        <dbReference type="ChEBI" id="CHEBI:30413"/>
    </cofactor>
</comment>
<evidence type="ECO:0000256" key="1">
    <source>
        <dbReference type="ARBA" id="ARBA00010617"/>
    </source>
</evidence>
<dbReference type="Gene3D" id="1.10.630.10">
    <property type="entry name" value="Cytochrome P450"/>
    <property type="match status" value="1"/>
</dbReference>
<organism evidence="9 10">
    <name type="scientific">Mycobacterium tuberculosis</name>
    <dbReference type="NCBI Taxonomy" id="1773"/>
    <lineage>
        <taxon>Bacteria</taxon>
        <taxon>Bacillati</taxon>
        <taxon>Actinomycetota</taxon>
        <taxon>Actinomycetes</taxon>
        <taxon>Mycobacteriales</taxon>
        <taxon>Mycobacteriaceae</taxon>
        <taxon>Mycobacterium</taxon>
        <taxon>Mycobacterium tuberculosis complex</taxon>
    </lineage>
</organism>
<dbReference type="Pfam" id="PF00067">
    <property type="entry name" value="p450"/>
    <property type="match status" value="1"/>
</dbReference>
<dbReference type="GO" id="GO:0016705">
    <property type="term" value="F:oxidoreductase activity, acting on paired donors, with incorporation or reduction of molecular oxygen"/>
    <property type="evidence" value="ECO:0007669"/>
    <property type="project" value="InterPro"/>
</dbReference>
<dbReference type="EMBL" id="CSAJ01000450">
    <property type="protein sequence ID" value="COW66806.1"/>
    <property type="molecule type" value="Genomic_DNA"/>
</dbReference>
<name>A0A655JBG7_MYCTX</name>
<keyword evidence="2 7" id="KW-0349">Heme</keyword>
<accession>A0A655JBG7</accession>
<dbReference type="Proteomes" id="UP000044938">
    <property type="component" value="Unassembled WGS sequence"/>
</dbReference>
<keyword evidence="4 8" id="KW-0560">Oxidoreductase</keyword>